<evidence type="ECO:0000256" key="2">
    <source>
        <dbReference type="SAM" id="Phobius"/>
    </source>
</evidence>
<name>G0MJE8_CAEBE</name>
<evidence type="ECO:0000313" key="4">
    <source>
        <dbReference type="Proteomes" id="UP000008068"/>
    </source>
</evidence>
<keyword evidence="2" id="KW-1133">Transmembrane helix</keyword>
<dbReference type="HOGENOM" id="CLU_847935_0_0_1"/>
<proteinExistence type="predicted"/>
<feature type="transmembrane region" description="Helical" evidence="2">
    <location>
        <begin position="76"/>
        <end position="97"/>
    </location>
</feature>
<keyword evidence="4" id="KW-1185">Reference proteome</keyword>
<feature type="compositionally biased region" description="Basic residues" evidence="1">
    <location>
        <begin position="295"/>
        <end position="307"/>
    </location>
</feature>
<accession>G0MJE8</accession>
<dbReference type="EMBL" id="GL379797">
    <property type="protein sequence ID" value="EGT32457.1"/>
    <property type="molecule type" value="Genomic_DNA"/>
</dbReference>
<reference evidence="4" key="1">
    <citation type="submission" date="2011-07" db="EMBL/GenBank/DDBJ databases">
        <authorList>
            <consortium name="Caenorhabditis brenneri Sequencing and Analysis Consortium"/>
            <person name="Wilson R.K."/>
        </authorList>
    </citation>
    <scope>NUCLEOTIDE SEQUENCE [LARGE SCALE GENOMIC DNA]</scope>
    <source>
        <strain evidence="4">PB2801</strain>
    </source>
</reference>
<organism evidence="4">
    <name type="scientific">Caenorhabditis brenneri</name>
    <name type="common">Nematode worm</name>
    <dbReference type="NCBI Taxonomy" id="135651"/>
    <lineage>
        <taxon>Eukaryota</taxon>
        <taxon>Metazoa</taxon>
        <taxon>Ecdysozoa</taxon>
        <taxon>Nematoda</taxon>
        <taxon>Chromadorea</taxon>
        <taxon>Rhabditida</taxon>
        <taxon>Rhabditina</taxon>
        <taxon>Rhabditomorpha</taxon>
        <taxon>Rhabditoidea</taxon>
        <taxon>Rhabditidae</taxon>
        <taxon>Peloderinae</taxon>
        <taxon>Caenorhabditis</taxon>
    </lineage>
</organism>
<dbReference type="Proteomes" id="UP000008068">
    <property type="component" value="Unassembled WGS sequence"/>
</dbReference>
<evidence type="ECO:0000256" key="1">
    <source>
        <dbReference type="SAM" id="MobiDB-lite"/>
    </source>
</evidence>
<feature type="compositionally biased region" description="Basic and acidic residues" evidence="1">
    <location>
        <begin position="1"/>
        <end position="10"/>
    </location>
</feature>
<sequence>MASRKPENLKEFTNSSRKRTLKSSSRSSSFPSRNTSKSSENSSFQKKNKEKKDLETFKTIYKSSEDKVEKDDDSNLTVSIIAWFQGAISVYVISSIVFQLTRGDDNGDWFILMEVLIFELFGVVQLLLLSRRPYTGTTCFFLSVQFVLLFLLFSLFLHSPYDSGSPFLQKVFGISAVSLMSAFLHFFIVVQSIQLVKESCQRNDYSEKVIVEGVEKRRKDLYLMISDLISEICYDDRDLKVNLKIRDETGHPKSMRGAGVEAGVSRVLEMSTDGQRVNLSTSNTSMACINVPKHHHKHHKKGHHSKSHNYSDLPPMIDAKYNNCEKQEKMLSPRKILN</sequence>
<dbReference type="AlphaFoldDB" id="G0MJE8"/>
<gene>
    <name evidence="3" type="ORF">CAEBREN_13964</name>
</gene>
<dbReference type="eggNOG" id="ENOG502TFTK">
    <property type="taxonomic scope" value="Eukaryota"/>
</dbReference>
<dbReference type="InParanoid" id="G0MJE8"/>
<dbReference type="STRING" id="135651.G0MJE8"/>
<evidence type="ECO:0000313" key="3">
    <source>
        <dbReference type="EMBL" id="EGT32457.1"/>
    </source>
</evidence>
<feature type="transmembrane region" description="Helical" evidence="2">
    <location>
        <begin position="171"/>
        <end position="190"/>
    </location>
</feature>
<dbReference type="FunCoup" id="G0MJE8">
    <property type="interactions" value="1898"/>
</dbReference>
<keyword evidence="2" id="KW-0812">Transmembrane</keyword>
<dbReference type="OMA" id="ICVYLIC"/>
<feature type="transmembrane region" description="Helical" evidence="2">
    <location>
        <begin position="140"/>
        <end position="159"/>
    </location>
</feature>
<feature type="region of interest" description="Disordered" evidence="1">
    <location>
        <begin position="295"/>
        <end position="314"/>
    </location>
</feature>
<dbReference type="OrthoDB" id="5852639at2759"/>
<protein>
    <submittedName>
        <fullName evidence="3">Uncharacterized protein</fullName>
    </submittedName>
</protein>
<keyword evidence="2" id="KW-0472">Membrane</keyword>
<feature type="region of interest" description="Disordered" evidence="1">
    <location>
        <begin position="1"/>
        <end position="52"/>
    </location>
</feature>
<feature type="transmembrane region" description="Helical" evidence="2">
    <location>
        <begin position="109"/>
        <end position="128"/>
    </location>
</feature>
<feature type="compositionally biased region" description="Low complexity" evidence="1">
    <location>
        <begin position="22"/>
        <end position="45"/>
    </location>
</feature>